<comment type="similarity">
    <text evidence="1">Belongs to the short-chain dehydrogenases/reductases (SDR) family.</text>
</comment>
<dbReference type="CDD" id="cd05233">
    <property type="entry name" value="SDR_c"/>
    <property type="match status" value="1"/>
</dbReference>
<dbReference type="Gene3D" id="3.40.50.720">
    <property type="entry name" value="NAD(P)-binding Rossmann-like Domain"/>
    <property type="match status" value="1"/>
</dbReference>
<proteinExistence type="inferred from homology"/>
<dbReference type="Pfam" id="PF00106">
    <property type="entry name" value="adh_short"/>
    <property type="match status" value="1"/>
</dbReference>
<dbReference type="InterPro" id="IPR002347">
    <property type="entry name" value="SDR_fam"/>
</dbReference>
<reference evidence="2 3" key="1">
    <citation type="journal article" date="2016" name="Int. J. Syst. Evol. Microbiol.">
        <title>Descriptions of Anaerotaenia torta gen. nov., sp. nov. and Anaerocolumna cellulosilytica gen. nov., sp. nov. isolated from a methanogenic reactor of cattle waste.</title>
        <authorList>
            <person name="Uek A."/>
            <person name="Ohtaki Y."/>
            <person name="Kaku N."/>
            <person name="Ueki K."/>
        </authorList>
    </citation>
    <scope>NUCLEOTIDE SEQUENCE [LARGE SCALE GENOMIC DNA]</scope>
    <source>
        <strain evidence="2 3">SN021</strain>
    </source>
</reference>
<dbReference type="AlphaFoldDB" id="A0A6S6R3K3"/>
<evidence type="ECO:0000313" key="3">
    <source>
        <dbReference type="Proteomes" id="UP000515561"/>
    </source>
</evidence>
<keyword evidence="3" id="KW-1185">Reference proteome</keyword>
<name>A0A6S6R3K3_9FIRM</name>
<dbReference type="InterPro" id="IPR020904">
    <property type="entry name" value="Sc_DH/Rdtase_CS"/>
</dbReference>
<dbReference type="PROSITE" id="PS00061">
    <property type="entry name" value="ADH_SHORT"/>
    <property type="match status" value="1"/>
</dbReference>
<evidence type="ECO:0000313" key="2">
    <source>
        <dbReference type="EMBL" id="BCJ93940.1"/>
    </source>
</evidence>
<dbReference type="InterPro" id="IPR036291">
    <property type="entry name" value="NAD(P)-bd_dom_sf"/>
</dbReference>
<gene>
    <name evidence="2" type="ORF">acsn021_15090</name>
</gene>
<dbReference type="KEGG" id="acel:acsn021_15090"/>
<dbReference type="EMBL" id="AP023367">
    <property type="protein sequence ID" value="BCJ93940.1"/>
    <property type="molecule type" value="Genomic_DNA"/>
</dbReference>
<evidence type="ECO:0000256" key="1">
    <source>
        <dbReference type="ARBA" id="ARBA00006484"/>
    </source>
</evidence>
<sequence length="257" mass="28849">MNLRNKKVVVTGASSGIGFELVKKLLAEKCTVVAVVKNHEPVKLKSQRLHVLSCDVSKPEELDRLFVNALAIMGTIDIFVANAGFAYYEKLATPDWSHLSTIFQTNTLSVLYCAQKMNEIHEHMPYQFITTASGMAHLSLPGYALYSSTKAAIRGFADAYRYELERGQIFQVVYPIATRTAFFKQAGNSPVPHPSQSSKAVASSILNGIKKKKNSIYTSRLFILTLTVGRLLPIITRLYTYVEYMRFKNWLKKKGDI</sequence>
<protein>
    <submittedName>
        <fullName evidence="2">Uncharacterized protein</fullName>
    </submittedName>
</protein>
<organism evidence="2 3">
    <name type="scientific">Anaerocolumna cellulosilytica</name>
    <dbReference type="NCBI Taxonomy" id="433286"/>
    <lineage>
        <taxon>Bacteria</taxon>
        <taxon>Bacillati</taxon>
        <taxon>Bacillota</taxon>
        <taxon>Clostridia</taxon>
        <taxon>Lachnospirales</taxon>
        <taxon>Lachnospiraceae</taxon>
        <taxon>Anaerocolumna</taxon>
    </lineage>
</organism>
<dbReference type="Proteomes" id="UP000515561">
    <property type="component" value="Chromosome"/>
</dbReference>
<dbReference type="SUPFAM" id="SSF51735">
    <property type="entry name" value="NAD(P)-binding Rossmann-fold domains"/>
    <property type="match status" value="1"/>
</dbReference>
<dbReference type="PANTHER" id="PTHR43550">
    <property type="entry name" value="3-KETODIHYDROSPHINGOSINE REDUCTASE"/>
    <property type="match status" value="1"/>
</dbReference>
<accession>A0A6S6R3K3</accession>
<dbReference type="RefSeq" id="WP_184093560.1">
    <property type="nucleotide sequence ID" value="NZ_AP023367.1"/>
</dbReference>
<dbReference type="PANTHER" id="PTHR43550:SF3">
    <property type="entry name" value="3-KETODIHYDROSPHINGOSINE REDUCTASE"/>
    <property type="match status" value="1"/>
</dbReference>
<dbReference type="PRINTS" id="PR00081">
    <property type="entry name" value="GDHRDH"/>
</dbReference>